<dbReference type="PANTHER" id="PTHR33406">
    <property type="entry name" value="MEMBRANE PROTEIN MJ1562-RELATED"/>
    <property type="match status" value="1"/>
</dbReference>
<dbReference type="InterPro" id="IPR004869">
    <property type="entry name" value="MMPL_dom"/>
</dbReference>
<reference evidence="9 10" key="1">
    <citation type="submission" date="2019-06" db="EMBL/GenBank/DDBJ databases">
        <title>Sequencing the genomes of 1000 actinobacteria strains.</title>
        <authorList>
            <person name="Klenk H.-P."/>
        </authorList>
    </citation>
    <scope>NUCLEOTIDE SEQUENCE [LARGE SCALE GENOMIC DNA]</scope>
    <source>
        <strain evidence="9 10">DSM 18935</strain>
    </source>
</reference>
<feature type="transmembrane region" description="Helical" evidence="7">
    <location>
        <begin position="692"/>
        <end position="718"/>
    </location>
</feature>
<evidence type="ECO:0000313" key="9">
    <source>
        <dbReference type="EMBL" id="TWD14676.1"/>
    </source>
</evidence>
<feature type="transmembrane region" description="Helical" evidence="7">
    <location>
        <begin position="549"/>
        <end position="566"/>
    </location>
</feature>
<evidence type="ECO:0000256" key="5">
    <source>
        <dbReference type="ARBA" id="ARBA00022989"/>
    </source>
</evidence>
<keyword evidence="4 7" id="KW-0812">Transmembrane</keyword>
<dbReference type="Proteomes" id="UP000315628">
    <property type="component" value="Unassembled WGS sequence"/>
</dbReference>
<keyword evidence="5 7" id="KW-1133">Transmembrane helix</keyword>
<dbReference type="SUPFAM" id="SSF82866">
    <property type="entry name" value="Multidrug efflux transporter AcrB transmembrane domain"/>
    <property type="match status" value="2"/>
</dbReference>
<evidence type="ECO:0000256" key="3">
    <source>
        <dbReference type="ARBA" id="ARBA00022475"/>
    </source>
</evidence>
<evidence type="ECO:0000256" key="6">
    <source>
        <dbReference type="ARBA" id="ARBA00023136"/>
    </source>
</evidence>
<feature type="domain" description="Membrane transport protein MMPL" evidence="8">
    <location>
        <begin position="490"/>
        <end position="726"/>
    </location>
</feature>
<accession>A0A560WAN3</accession>
<evidence type="ECO:0000313" key="10">
    <source>
        <dbReference type="Proteomes" id="UP000315628"/>
    </source>
</evidence>
<feature type="transmembrane region" description="Helical" evidence="7">
    <location>
        <begin position="609"/>
        <end position="629"/>
    </location>
</feature>
<feature type="domain" description="Membrane transport protein MMPL" evidence="8">
    <location>
        <begin position="85"/>
        <end position="398"/>
    </location>
</feature>
<keyword evidence="10" id="KW-1185">Reference proteome</keyword>
<feature type="transmembrane region" description="Helical" evidence="7">
    <location>
        <begin position="578"/>
        <end position="597"/>
    </location>
</feature>
<evidence type="ECO:0000256" key="7">
    <source>
        <dbReference type="SAM" id="Phobius"/>
    </source>
</evidence>
<evidence type="ECO:0000256" key="2">
    <source>
        <dbReference type="ARBA" id="ARBA00010157"/>
    </source>
</evidence>
<feature type="transmembrane region" description="Helical" evidence="7">
    <location>
        <begin position="23"/>
        <end position="44"/>
    </location>
</feature>
<feature type="transmembrane region" description="Helical" evidence="7">
    <location>
        <begin position="213"/>
        <end position="246"/>
    </location>
</feature>
<comment type="similarity">
    <text evidence="2">Belongs to the resistance-nodulation-cell division (RND) (TC 2.A.6) family. MmpL subfamily.</text>
</comment>
<dbReference type="PANTHER" id="PTHR33406:SF11">
    <property type="entry name" value="MEMBRANE PROTEIN SCO6666-RELATED"/>
    <property type="match status" value="1"/>
</dbReference>
<dbReference type="Pfam" id="PF03176">
    <property type="entry name" value="MMPL"/>
    <property type="match status" value="2"/>
</dbReference>
<dbReference type="Gene3D" id="1.20.1640.10">
    <property type="entry name" value="Multidrug efflux transporter AcrB transmembrane domain"/>
    <property type="match status" value="2"/>
</dbReference>
<dbReference type="GO" id="GO:0005886">
    <property type="term" value="C:plasma membrane"/>
    <property type="evidence" value="ECO:0007669"/>
    <property type="project" value="UniProtKB-SubCell"/>
</dbReference>
<feature type="transmembrane region" description="Helical" evidence="7">
    <location>
        <begin position="258"/>
        <end position="279"/>
    </location>
</feature>
<dbReference type="RefSeq" id="WP_246074694.1">
    <property type="nucleotide sequence ID" value="NZ_BAAAYT010000002.1"/>
</dbReference>
<dbReference type="AlphaFoldDB" id="A0A560WAN3"/>
<keyword evidence="6 7" id="KW-0472">Membrane</keyword>
<feature type="transmembrane region" description="Helical" evidence="7">
    <location>
        <begin position="396"/>
        <end position="416"/>
    </location>
</feature>
<dbReference type="EMBL" id="VIUW01000003">
    <property type="protein sequence ID" value="TWD14676.1"/>
    <property type="molecule type" value="Genomic_DNA"/>
</dbReference>
<organism evidence="9 10">
    <name type="scientific">Marihabitans asiaticum</name>
    <dbReference type="NCBI Taxonomy" id="415218"/>
    <lineage>
        <taxon>Bacteria</taxon>
        <taxon>Bacillati</taxon>
        <taxon>Actinomycetota</taxon>
        <taxon>Actinomycetes</taxon>
        <taxon>Micrococcales</taxon>
        <taxon>Intrasporangiaceae</taxon>
        <taxon>Marihabitans</taxon>
    </lineage>
</organism>
<evidence type="ECO:0000259" key="8">
    <source>
        <dbReference type="Pfam" id="PF03176"/>
    </source>
</evidence>
<comment type="caution">
    <text evidence="9">The sequence shown here is derived from an EMBL/GenBank/DDBJ whole genome shotgun (WGS) entry which is preliminary data.</text>
</comment>
<keyword evidence="3" id="KW-1003">Cell membrane</keyword>
<dbReference type="InterPro" id="IPR050545">
    <property type="entry name" value="Mycobact_MmpL"/>
</dbReference>
<proteinExistence type="inferred from homology"/>
<gene>
    <name evidence="9" type="ORF">FB557_2098</name>
</gene>
<protein>
    <submittedName>
        <fullName evidence="9">RND superfamily putative drug exporter</fullName>
    </submittedName>
</protein>
<feature type="transmembrane region" description="Helical" evidence="7">
    <location>
        <begin position="317"/>
        <end position="338"/>
    </location>
</feature>
<feature type="transmembrane region" description="Helical" evidence="7">
    <location>
        <begin position="664"/>
        <end position="686"/>
    </location>
</feature>
<evidence type="ECO:0000256" key="1">
    <source>
        <dbReference type="ARBA" id="ARBA00004651"/>
    </source>
</evidence>
<feature type="transmembrane region" description="Helical" evidence="7">
    <location>
        <begin position="344"/>
        <end position="367"/>
    </location>
</feature>
<evidence type="ECO:0000256" key="4">
    <source>
        <dbReference type="ARBA" id="ARBA00022692"/>
    </source>
</evidence>
<name>A0A560WAN3_9MICO</name>
<sequence>MTDTPARPSLLRRWGEVVGEHPWRVVAAWAVLVAMSFALALGAVGNEPLFDRLGSGEISSPGDARDARDLVEAAGGGGYADDTMIMRGVDLTDAQAQAAALEALADLNDVDGVAQVAHPLLFPDGPSDARAAPFVRPGEGQASDVVTVVGYESSLTAGELEQARARVADGLGELAEASEASSSSTGSVKDLVDAIVGQVSTDMKRGEGIALPISFVVMVLVFGGFLAAGLPILGAIASIGGALAALLGFSHLIDLDATVVNIVTVLGLGLCIDYGLLVVSRFREELRAGGDGGPGAVTHEQVVAATGRTLDRAGRTVIFSAVTVAISMAGLLFFPTVFMRASGAAGMSVVVLALLVATSLIPALCALGARRPLRKGTETSGDEGIFSRLAAWVQRAPWLVITAVLAVLVTLALPSLQLRTTSSGAELLPTSAPERQFIETLAEDFPALSSPQVSIVTTAPTEQVQRWAEQEAPQLPGVEQVGQVEQIGTTDAGDAVQVLGLRTGEVDPLGERSRDLVAALHADRPPFDAAIGGQASSLRDFTSSTLQRAPFALALVILATFALLFLMTGSVVIPVKALVMNVVSLGASLGALVWIFQDGHLQGVLDFSSVGAVEATIVVLVLAFGFGLSMDYEVFLLARIVELHERGVPTDEAVRLGLQRSGRIITSAALLMVIVFSGFVTAQVLAVKETGVALVLAIVLDATLVRMLLVPATMTVLGEWNWWAPRWMKSLHARYGITE</sequence>
<comment type="subcellular location">
    <subcellularLocation>
        <location evidence="1">Cell membrane</location>
        <topology evidence="1">Multi-pass membrane protein</topology>
    </subcellularLocation>
</comment>